<protein>
    <submittedName>
        <fullName evidence="2">Uncharacterized protein</fullName>
    </submittedName>
</protein>
<evidence type="ECO:0000313" key="3">
    <source>
        <dbReference type="Proteomes" id="UP000276133"/>
    </source>
</evidence>
<keyword evidence="1" id="KW-0472">Membrane</keyword>
<dbReference type="EMBL" id="REGN01000173">
    <property type="protein sequence ID" value="RNA43899.1"/>
    <property type="molecule type" value="Genomic_DNA"/>
</dbReference>
<comment type="caution">
    <text evidence="2">The sequence shown here is derived from an EMBL/GenBank/DDBJ whole genome shotgun (WGS) entry which is preliminary data.</text>
</comment>
<evidence type="ECO:0000256" key="1">
    <source>
        <dbReference type="SAM" id="Phobius"/>
    </source>
</evidence>
<keyword evidence="1" id="KW-0812">Transmembrane</keyword>
<gene>
    <name evidence="2" type="ORF">BpHYR1_026158</name>
</gene>
<proteinExistence type="predicted"/>
<sequence>MCFFDLWKKSLYRLISVRAHMILIKKFSLRILQIFNLFISKIVEFFLIYLKKRITIRIKKEKKDKNSKGSLCFKSYVVQTKLNRVRDTFMKCKAKIPDSGEQKVIMPDLEVLNLNHHFSAKSPQKFEQNSKFVYKV</sequence>
<dbReference type="AlphaFoldDB" id="A0A3M7T7I3"/>
<accession>A0A3M7T7I3</accession>
<evidence type="ECO:0000313" key="2">
    <source>
        <dbReference type="EMBL" id="RNA43899.1"/>
    </source>
</evidence>
<organism evidence="2 3">
    <name type="scientific">Brachionus plicatilis</name>
    <name type="common">Marine rotifer</name>
    <name type="synonym">Brachionus muelleri</name>
    <dbReference type="NCBI Taxonomy" id="10195"/>
    <lineage>
        <taxon>Eukaryota</taxon>
        <taxon>Metazoa</taxon>
        <taxon>Spiralia</taxon>
        <taxon>Gnathifera</taxon>
        <taxon>Rotifera</taxon>
        <taxon>Eurotatoria</taxon>
        <taxon>Monogononta</taxon>
        <taxon>Pseudotrocha</taxon>
        <taxon>Ploima</taxon>
        <taxon>Brachionidae</taxon>
        <taxon>Brachionus</taxon>
    </lineage>
</organism>
<keyword evidence="1" id="KW-1133">Transmembrane helix</keyword>
<name>A0A3M7T7I3_BRAPC</name>
<reference evidence="2 3" key="1">
    <citation type="journal article" date="2018" name="Sci. Rep.">
        <title>Genomic signatures of local adaptation to the degree of environmental predictability in rotifers.</title>
        <authorList>
            <person name="Franch-Gras L."/>
            <person name="Hahn C."/>
            <person name="Garcia-Roger E.M."/>
            <person name="Carmona M.J."/>
            <person name="Serra M."/>
            <person name="Gomez A."/>
        </authorList>
    </citation>
    <scope>NUCLEOTIDE SEQUENCE [LARGE SCALE GENOMIC DNA]</scope>
    <source>
        <strain evidence="2">HYR1</strain>
    </source>
</reference>
<keyword evidence="3" id="KW-1185">Reference proteome</keyword>
<feature type="transmembrane region" description="Helical" evidence="1">
    <location>
        <begin position="31"/>
        <end position="50"/>
    </location>
</feature>
<dbReference type="Proteomes" id="UP000276133">
    <property type="component" value="Unassembled WGS sequence"/>
</dbReference>